<dbReference type="Pfam" id="PF00890">
    <property type="entry name" value="FAD_binding_2"/>
    <property type="match status" value="1"/>
</dbReference>
<dbReference type="SUPFAM" id="SSF56425">
    <property type="entry name" value="Succinate dehydrogenase/fumarate reductase flavoprotein, catalytic domain"/>
    <property type="match status" value="1"/>
</dbReference>
<dbReference type="FunFam" id="3.90.700.10:FF:000005">
    <property type="entry name" value="Succinate dehydrogenase flavoprotein subunit"/>
    <property type="match status" value="1"/>
</dbReference>
<dbReference type="InterPro" id="IPR030664">
    <property type="entry name" value="SdhA/FrdA/AprA"/>
</dbReference>
<evidence type="ECO:0000256" key="5">
    <source>
        <dbReference type="PIRSR" id="PIRSR000171-1"/>
    </source>
</evidence>
<dbReference type="InterPro" id="IPR003953">
    <property type="entry name" value="FAD-dep_OxRdtase_2_FAD-bd"/>
</dbReference>
<evidence type="ECO:0000256" key="2">
    <source>
        <dbReference type="ARBA" id="ARBA00022630"/>
    </source>
</evidence>
<keyword evidence="4" id="KW-0560">Oxidoreductase</keyword>
<comment type="cofactor">
    <cofactor evidence="1 6">
        <name>FAD</name>
        <dbReference type="ChEBI" id="CHEBI:57692"/>
    </cofactor>
</comment>
<feature type="binding site" evidence="6">
    <location>
        <begin position="42"/>
        <end position="57"/>
    </location>
    <ligand>
        <name>FAD</name>
        <dbReference type="ChEBI" id="CHEBI:57692"/>
    </ligand>
</feature>
<evidence type="ECO:0000256" key="3">
    <source>
        <dbReference type="ARBA" id="ARBA00022827"/>
    </source>
</evidence>
<feature type="binding site" evidence="6">
    <location>
        <position position="220"/>
    </location>
    <ligand>
        <name>FAD</name>
        <dbReference type="ChEBI" id="CHEBI:57692"/>
    </ligand>
</feature>
<feature type="binding site" evidence="6">
    <location>
        <position position="353"/>
    </location>
    <ligand>
        <name>substrate</name>
    </ligand>
</feature>
<feature type="binding site" evidence="6">
    <location>
        <begin position="19"/>
        <end position="24"/>
    </location>
    <ligand>
        <name>FAD</name>
        <dbReference type="ChEBI" id="CHEBI:57692"/>
    </ligand>
</feature>
<dbReference type="EMBL" id="JAHCMY010000006">
    <property type="protein sequence ID" value="MBS9524790.1"/>
    <property type="molecule type" value="Genomic_DNA"/>
</dbReference>
<dbReference type="Proteomes" id="UP001319104">
    <property type="component" value="Unassembled WGS sequence"/>
</dbReference>
<keyword evidence="2 6" id="KW-0285">Flavoprotein</keyword>
<keyword evidence="10" id="KW-1185">Reference proteome</keyword>
<gene>
    <name evidence="9" type="ORF">KI659_12290</name>
</gene>
<dbReference type="Gene3D" id="1.20.58.100">
    <property type="entry name" value="Fumarate reductase/succinate dehydrogenase flavoprotein-like, C-terminal domain"/>
    <property type="match status" value="1"/>
</dbReference>
<feature type="binding site" evidence="6">
    <location>
        <position position="378"/>
    </location>
    <ligand>
        <name>FAD</name>
        <dbReference type="ChEBI" id="CHEBI:57692"/>
    </ligand>
</feature>
<dbReference type="RefSeq" id="WP_213945651.1">
    <property type="nucleotide sequence ID" value="NZ_JAHCMY010000006.1"/>
</dbReference>
<keyword evidence="3 6" id="KW-0274">FAD</keyword>
<dbReference type="GO" id="GO:0016491">
    <property type="term" value="F:oxidoreductase activity"/>
    <property type="evidence" value="ECO:0007669"/>
    <property type="project" value="UniProtKB-KW"/>
</dbReference>
<dbReference type="Gene3D" id="3.90.700.10">
    <property type="entry name" value="Succinate dehydrogenase/fumarate reductase flavoprotein, catalytic domain"/>
    <property type="match status" value="1"/>
</dbReference>
<dbReference type="AlphaFoldDB" id="A0AAP2CLH6"/>
<evidence type="ECO:0000259" key="7">
    <source>
        <dbReference type="Pfam" id="PF00890"/>
    </source>
</evidence>
<dbReference type="SUPFAM" id="SSF51905">
    <property type="entry name" value="FAD/NAD(P)-binding domain"/>
    <property type="match status" value="1"/>
</dbReference>
<organism evidence="9 10">
    <name type="scientific">Litoribacter ruber</name>
    <dbReference type="NCBI Taxonomy" id="702568"/>
    <lineage>
        <taxon>Bacteria</taxon>
        <taxon>Pseudomonadati</taxon>
        <taxon>Bacteroidota</taxon>
        <taxon>Cytophagia</taxon>
        <taxon>Cytophagales</taxon>
        <taxon>Cyclobacteriaceae</taxon>
        <taxon>Litoribacter</taxon>
    </lineage>
</organism>
<dbReference type="PRINTS" id="PR00368">
    <property type="entry name" value="FADPNR"/>
</dbReference>
<evidence type="ECO:0000256" key="1">
    <source>
        <dbReference type="ARBA" id="ARBA00001974"/>
    </source>
</evidence>
<dbReference type="InterPro" id="IPR037099">
    <property type="entry name" value="Fum_R/Succ_DH_flav-like_C_sf"/>
</dbReference>
<proteinExistence type="predicted"/>
<dbReference type="PANTHER" id="PTHR11632">
    <property type="entry name" value="SUCCINATE DEHYDROGENASE 2 FLAVOPROTEIN SUBUNIT"/>
    <property type="match status" value="1"/>
</dbReference>
<feature type="binding site" evidence="6">
    <location>
        <position position="388"/>
    </location>
    <ligand>
        <name>FAD</name>
        <dbReference type="ChEBI" id="CHEBI:57692"/>
    </ligand>
</feature>
<feature type="binding site" evidence="6">
    <location>
        <position position="257"/>
    </location>
    <ligand>
        <name>substrate</name>
    </ligand>
</feature>
<feature type="domain" description="FAD-dependent oxidoreductase 2 FAD-binding" evidence="7">
    <location>
        <begin position="14"/>
        <end position="394"/>
    </location>
</feature>
<dbReference type="PANTHER" id="PTHR11632:SF51">
    <property type="entry name" value="SUCCINATE DEHYDROGENASE [UBIQUINONE] FLAVOPROTEIN SUBUNIT, MITOCHONDRIAL"/>
    <property type="match status" value="1"/>
</dbReference>
<dbReference type="PIRSF" id="PIRSF000171">
    <property type="entry name" value="SDHA_APRA_LASPO"/>
    <property type="match status" value="1"/>
</dbReference>
<protein>
    <submittedName>
        <fullName evidence="9">FAD-dependent oxidoreductase</fullName>
    </submittedName>
</protein>
<evidence type="ECO:0000256" key="6">
    <source>
        <dbReference type="PIRSR" id="PIRSR630664-51"/>
    </source>
</evidence>
<feature type="binding site" evidence="6">
    <location>
        <position position="241"/>
    </location>
    <ligand>
        <name>substrate</name>
    </ligand>
</feature>
<dbReference type="SUPFAM" id="SSF46977">
    <property type="entry name" value="Succinate dehydrogenase/fumarate reductase flavoprotein C-terminal domain"/>
    <property type="match status" value="1"/>
</dbReference>
<dbReference type="InterPro" id="IPR015939">
    <property type="entry name" value="Fum_Rdtase/Succ_DH_flav-like_C"/>
</dbReference>
<evidence type="ECO:0000313" key="10">
    <source>
        <dbReference type="Proteomes" id="UP001319104"/>
    </source>
</evidence>
<feature type="domain" description="Fumarate reductase/succinate dehydrogenase flavoprotein-like C-terminal" evidence="8">
    <location>
        <begin position="448"/>
        <end position="560"/>
    </location>
</feature>
<evidence type="ECO:0000313" key="9">
    <source>
        <dbReference type="EMBL" id="MBS9524790.1"/>
    </source>
</evidence>
<name>A0AAP2CLH6_9BACT</name>
<dbReference type="Pfam" id="PF02910">
    <property type="entry name" value="Succ_DH_flav_C"/>
    <property type="match status" value="1"/>
</dbReference>
<dbReference type="InterPro" id="IPR027477">
    <property type="entry name" value="Succ_DH/fumarate_Rdtase_cat_sf"/>
</dbReference>
<dbReference type="InterPro" id="IPR036188">
    <property type="entry name" value="FAD/NAD-bd_sf"/>
</dbReference>
<dbReference type="Gene3D" id="3.50.50.60">
    <property type="entry name" value="FAD/NAD(P)-binding domain"/>
    <property type="match status" value="1"/>
</dbReference>
<evidence type="ECO:0000259" key="8">
    <source>
        <dbReference type="Pfam" id="PF02910"/>
    </source>
</evidence>
<dbReference type="PRINTS" id="PR00411">
    <property type="entry name" value="PNDRDTASEI"/>
</dbReference>
<sequence>MMVFKDIDKELTTDVLIIGAGAAGIRTAIALKEAGVDCMLVSKREFGDAHTKMAAGGINASLGNLDPEDRWEIHAADTLKEGHFVNDPKAVELVCKNAPDAIRELAEWGCPFNTNEDGKINQRFFGAQSYRRTCFVGDHTGKAILDTLVQKAKDMGIECLDGKYVFELLKNKDRVVGALVLDKKEKQLLRIKSHYTVIAAAGYASIYSRSSSRKNENLGDAMRLALRAGAQLKDMEMVQFHPTGMVKPEEFEGKLVTEAVRGEGGHLLNADKKRFMEDYSPEMMELDARDEVARAIAREIAKGRGTKDKGVYLDISHKEEGFIKKKLPDMYERFESLGINISEKAMEVAPTSHYSMGGLLVDFENGFTGVQGLYAVGEAACGLHGANRLGGNSLIETVVLGKLTGEELCRKIKGEDNGEKISIPELEQSFSPKHYPWQAQPNQVLVKIKNLMWDHAGIIRNEKGLKEGLQQLKAIEEEIVAGSVSVEGLDFENVWANMDLFTVLEVSKLVLKAALERKESRGAHYREDFPDKDENWEANLVWNLDQDGQLKFEKLKVPAISPGVQRALDEGHSLNYHQLE</sequence>
<feature type="binding site" evidence="6">
    <location>
        <begin position="393"/>
        <end position="394"/>
    </location>
    <ligand>
        <name>FAD</name>
        <dbReference type="ChEBI" id="CHEBI:57692"/>
    </ligand>
</feature>
<reference evidence="9 10" key="1">
    <citation type="submission" date="2021-05" db="EMBL/GenBank/DDBJ databases">
        <authorList>
            <person name="Zhang Z.D."/>
            <person name="Osman G."/>
        </authorList>
    </citation>
    <scope>NUCLEOTIDE SEQUENCE [LARGE SCALE GENOMIC DNA]</scope>
    <source>
        <strain evidence="9 10">KCTC 32217</strain>
    </source>
</reference>
<feature type="active site" description="Proton acceptor" evidence="5">
    <location>
        <position position="289"/>
    </location>
</feature>
<accession>A0AAP2CLH6</accession>
<comment type="caution">
    <text evidence="9">The sequence shown here is derived from an EMBL/GenBank/DDBJ whole genome shotgun (WGS) entry which is preliminary data.</text>
</comment>
<evidence type="ECO:0000256" key="4">
    <source>
        <dbReference type="ARBA" id="ARBA00023002"/>
    </source>
</evidence>